<evidence type="ECO:0008006" key="10">
    <source>
        <dbReference type="Google" id="ProtNLM"/>
    </source>
</evidence>
<dbReference type="PROSITE" id="PS50002">
    <property type="entry name" value="SH3"/>
    <property type="match status" value="1"/>
</dbReference>
<feature type="domain" description="SH3" evidence="6">
    <location>
        <begin position="76"/>
        <end position="140"/>
    </location>
</feature>
<dbReference type="OrthoDB" id="5314041at2759"/>
<evidence type="ECO:0000259" key="6">
    <source>
        <dbReference type="PROSITE" id="PS50002"/>
    </source>
</evidence>
<feature type="compositionally biased region" description="Polar residues" evidence="5">
    <location>
        <begin position="809"/>
        <end position="829"/>
    </location>
</feature>
<organism evidence="8 9">
    <name type="scientific">Magallana gigas</name>
    <name type="common">Pacific oyster</name>
    <name type="synonym">Crassostrea gigas</name>
    <dbReference type="NCBI Taxonomy" id="29159"/>
    <lineage>
        <taxon>Eukaryota</taxon>
        <taxon>Metazoa</taxon>
        <taxon>Spiralia</taxon>
        <taxon>Lophotrochozoa</taxon>
        <taxon>Mollusca</taxon>
        <taxon>Bivalvia</taxon>
        <taxon>Autobranchia</taxon>
        <taxon>Pteriomorphia</taxon>
        <taxon>Ostreida</taxon>
        <taxon>Ostreoidea</taxon>
        <taxon>Ostreidae</taxon>
        <taxon>Magallana</taxon>
    </lineage>
</organism>
<dbReference type="AlphaFoldDB" id="A0A8W8M8L3"/>
<dbReference type="SUPFAM" id="SSF47769">
    <property type="entry name" value="SAM/Pointed domain"/>
    <property type="match status" value="2"/>
</dbReference>
<feature type="region of interest" description="Disordered" evidence="5">
    <location>
        <begin position="518"/>
        <end position="592"/>
    </location>
</feature>
<feature type="compositionally biased region" description="Polar residues" evidence="5">
    <location>
        <begin position="579"/>
        <end position="592"/>
    </location>
</feature>
<feature type="compositionally biased region" description="Basic and acidic residues" evidence="5">
    <location>
        <begin position="521"/>
        <end position="531"/>
    </location>
</feature>
<feature type="compositionally biased region" description="Basic and acidic residues" evidence="5">
    <location>
        <begin position="569"/>
        <end position="578"/>
    </location>
</feature>
<dbReference type="SMART" id="SM00454">
    <property type="entry name" value="SAM"/>
    <property type="match status" value="2"/>
</dbReference>
<feature type="compositionally biased region" description="Polar residues" evidence="5">
    <location>
        <begin position="284"/>
        <end position="298"/>
    </location>
</feature>
<dbReference type="Proteomes" id="UP000005408">
    <property type="component" value="Unassembled WGS sequence"/>
</dbReference>
<evidence type="ECO:0000259" key="7">
    <source>
        <dbReference type="PROSITE" id="PS50105"/>
    </source>
</evidence>
<feature type="region of interest" description="Disordered" evidence="5">
    <location>
        <begin position="272"/>
        <end position="361"/>
    </location>
</feature>
<feature type="compositionally biased region" description="Polar residues" evidence="5">
    <location>
        <begin position="558"/>
        <end position="568"/>
    </location>
</feature>
<evidence type="ECO:0000256" key="5">
    <source>
        <dbReference type="SAM" id="MobiDB-lite"/>
    </source>
</evidence>
<feature type="compositionally biased region" description="Polar residues" evidence="5">
    <location>
        <begin position="977"/>
        <end position="993"/>
    </location>
</feature>
<dbReference type="Pfam" id="PF07653">
    <property type="entry name" value="SH3_2"/>
    <property type="match status" value="1"/>
</dbReference>
<evidence type="ECO:0000313" key="9">
    <source>
        <dbReference type="Proteomes" id="UP000005408"/>
    </source>
</evidence>
<dbReference type="InterPro" id="IPR001660">
    <property type="entry name" value="SAM"/>
</dbReference>
<dbReference type="PANTHER" id="PTHR24174">
    <property type="entry name" value="ANKYRIN REPEAT AND STERILE ALPHA MOTIF DOMAIN-CONTAINING PROTEIN 1"/>
    <property type="match status" value="1"/>
</dbReference>
<dbReference type="Pfam" id="PF00536">
    <property type="entry name" value="SAM_1"/>
    <property type="match status" value="2"/>
</dbReference>
<dbReference type="InterPro" id="IPR001452">
    <property type="entry name" value="SH3_domain"/>
</dbReference>
<feature type="compositionally biased region" description="Low complexity" evidence="5">
    <location>
        <begin position="922"/>
        <end position="937"/>
    </location>
</feature>
<dbReference type="FunFam" id="1.10.150.50:FF:000028">
    <property type="entry name" value="caskin-2 isoform X2"/>
    <property type="match status" value="1"/>
</dbReference>
<feature type="domain" description="SAM" evidence="7">
    <location>
        <begin position="449"/>
        <end position="513"/>
    </location>
</feature>
<feature type="compositionally biased region" description="Basic and acidic residues" evidence="5">
    <location>
        <begin position="997"/>
        <end position="1006"/>
    </location>
</feature>
<dbReference type="InterPro" id="IPR036028">
    <property type="entry name" value="SH3-like_dom_sf"/>
</dbReference>
<feature type="compositionally biased region" description="Low complexity" evidence="5">
    <location>
        <begin position="341"/>
        <end position="356"/>
    </location>
</feature>
<feature type="region of interest" description="Disordered" evidence="5">
    <location>
        <begin position="720"/>
        <end position="1116"/>
    </location>
</feature>
<evidence type="ECO:0000256" key="4">
    <source>
        <dbReference type="PROSITE-ProRule" id="PRU00192"/>
    </source>
</evidence>
<keyword evidence="3" id="KW-0040">ANK repeat</keyword>
<dbReference type="Gene3D" id="2.30.30.40">
    <property type="entry name" value="SH3 Domains"/>
    <property type="match status" value="1"/>
</dbReference>
<evidence type="ECO:0000256" key="3">
    <source>
        <dbReference type="ARBA" id="ARBA00023043"/>
    </source>
</evidence>
<reference evidence="8" key="1">
    <citation type="submission" date="2022-08" db="UniProtKB">
        <authorList>
            <consortium name="EnsemblMetazoa"/>
        </authorList>
    </citation>
    <scope>IDENTIFICATION</scope>
    <source>
        <strain evidence="8">05x7-T-G4-1.051#20</strain>
    </source>
</reference>
<feature type="compositionally biased region" description="Low complexity" evidence="5">
    <location>
        <begin position="734"/>
        <end position="747"/>
    </location>
</feature>
<dbReference type="PROSITE" id="PS50105">
    <property type="entry name" value="SAM_DOMAIN"/>
    <property type="match status" value="2"/>
</dbReference>
<dbReference type="PANTHER" id="PTHR24174:SF16">
    <property type="entry name" value="CASKIN-2"/>
    <property type="match status" value="1"/>
</dbReference>
<evidence type="ECO:0000256" key="1">
    <source>
        <dbReference type="ARBA" id="ARBA00022443"/>
    </source>
</evidence>
<dbReference type="EnsemblMetazoa" id="G318.4">
    <property type="protein sequence ID" value="G318.4:cds"/>
    <property type="gene ID" value="G318"/>
</dbReference>
<feature type="region of interest" description="Disordered" evidence="5">
    <location>
        <begin position="607"/>
        <end position="652"/>
    </location>
</feature>
<evidence type="ECO:0000256" key="2">
    <source>
        <dbReference type="ARBA" id="ARBA00022737"/>
    </source>
</evidence>
<feature type="compositionally biased region" description="Low complexity" evidence="5">
    <location>
        <begin position="761"/>
        <end position="777"/>
    </location>
</feature>
<dbReference type="InterPro" id="IPR035497">
    <property type="entry name" value="Caskin1/2_SAM_1"/>
</dbReference>
<keyword evidence="2" id="KW-0677">Repeat</keyword>
<keyword evidence="1 4" id="KW-0728">SH3 domain</keyword>
<dbReference type="Gene3D" id="1.10.150.50">
    <property type="entry name" value="Transcription Factor, Ets-1"/>
    <property type="match status" value="2"/>
</dbReference>
<evidence type="ECO:0000313" key="8">
    <source>
        <dbReference type="EnsemblMetazoa" id="G318.4:cds"/>
    </source>
</evidence>
<feature type="domain" description="SAM" evidence="7">
    <location>
        <begin position="388"/>
        <end position="443"/>
    </location>
</feature>
<feature type="region of interest" description="Disordered" evidence="5">
    <location>
        <begin position="50"/>
        <end position="73"/>
    </location>
</feature>
<feature type="compositionally biased region" description="Pro residues" evidence="5">
    <location>
        <begin position="1092"/>
        <end position="1106"/>
    </location>
</feature>
<dbReference type="InterPro" id="IPR033635">
    <property type="entry name" value="ANKS1/Caskin"/>
</dbReference>
<accession>A0A8W8M8L3</accession>
<dbReference type="InterPro" id="IPR035498">
    <property type="entry name" value="Caskin1/2_SAM_2"/>
</dbReference>
<feature type="compositionally biased region" description="Polar residues" evidence="5">
    <location>
        <begin position="319"/>
        <end position="340"/>
    </location>
</feature>
<proteinExistence type="predicted"/>
<protein>
    <recommendedName>
        <fullName evidence="10">Caskin-1</fullName>
    </recommendedName>
</protein>
<dbReference type="OMA" id="YHANPLI"/>
<dbReference type="SUPFAM" id="SSF50044">
    <property type="entry name" value="SH3-domain"/>
    <property type="match status" value="1"/>
</dbReference>
<name>A0A8W8M8L3_MAGGI</name>
<dbReference type="CDD" id="cd09497">
    <property type="entry name" value="SAM_caskin1_2_repeat1"/>
    <property type="match status" value="1"/>
</dbReference>
<dbReference type="CDD" id="cd09498">
    <property type="entry name" value="SAM_caskin1_2_repeat2"/>
    <property type="match status" value="1"/>
</dbReference>
<feature type="compositionally biased region" description="Low complexity" evidence="5">
    <location>
        <begin position="1007"/>
        <end position="1021"/>
    </location>
</feature>
<dbReference type="InterPro" id="IPR013761">
    <property type="entry name" value="SAM/pointed_sf"/>
</dbReference>
<sequence>MHNAWNCQDPSCDVGIRLIGDRSQEKVKYRGRHWIRGRMLCVPLCGGSERDGGEGGRMEAGPEEDRTETEPREEASFAVQARAIKNYCNIYDPSTLAFKEGDIIKVLEQREGAWKGVVISDGRMAKPGYFPPDTVVLLDSSAHFSNHIIEGKRVHMPSVPDLLNRSPGYHQTGVGSPFSPGAHAPPSPGYLNSPVWCPQTSLGMDHSFPPPPAMFSPSSPFRKDWDGGNSFSFPHHQTYRLYNTSSENLNGRIVNQNGEQIGEWSSSLPAFAGDIRNAGHGKGSPTNSNRNSGASSDSGRGYSTGHLDHANANVKPPQNFGNVQVNNNHRLSSQSYESGVSSRQSYHSTSSSSVGSLDRLEESGQMSTINVAALFQAGMPDHEVMRVWLRDLRFEEYCILFVQAGYDMPTISHMTPQDLSAIGITKPGHRKRLKAEIARLNIHDGIPDFKPVDMMEWLHMLGLEQYYNTLSQQGYDDLDKVTDITWEDLEEIGIQKLGHQKKIILAIERLKRINSNSKRLSSMDKSGHSEIIDPPPPLGHARWSGDDYPSSPFKTKKSLSGDNLNSDRYSQKSDRFSQHSDSSLEFVSHSPSTGYQPDVVAIQVKRHASNSESPKEMSGVRISSFQAAPSSVREDRDSTPTAEEEMTQYPAPIVAPSVPKAVIKPKPVAKIIAKTKRSSKETSPEIIDIEKYEAEKNYEFGKSPGKAFLINSAMLKKTGQSDHIYDQPRTQNAPMSPKSPTTSMSHPFPAPPTGPVFVAVSNQNGSPQPQNSPNNRKVPPPPPPKRTNSVSSRQDTNSSRYAGSIPKSAFQTTDQNAQRTTTMSPRNPSQPTPRRGSVGEERNEQKQLAFASCVQSLSAKFGSKRMETSSEDVSSSDGEDFPPPPPPIAMDIITPKIHNYGIPSKDEKTPAELRGMGKLGQSSTNGNSSTSNINNSTEKPNSFTYKAPVLKPVTENSPSPQVPALPNVTHNPPVLNHVTTTAQSKPQVQNSPRVQHISHELKRKDSTSSSDSIVSASSVDSNTLPFANENVGTIKQRAPTTKPSIVPINESTDSVAQGNGQGFPSHQRVLPTLPQKAGIPSHLKELGKGPRPSVPMKPNASPPVPAKPKKKKNDEDVLNDIDNMLQGLTEELDAMLEEELVLDE</sequence>
<feature type="compositionally biased region" description="Polar residues" evidence="5">
    <location>
        <begin position="1022"/>
        <end position="1064"/>
    </location>
</feature>
<keyword evidence="9" id="KW-1185">Reference proteome</keyword>
<feature type="compositionally biased region" description="Polar residues" evidence="5">
    <location>
        <begin position="791"/>
        <end position="801"/>
    </location>
</feature>